<sequence>MASEVVTPAAKRKAVAHLMDPLGMRTAGV</sequence>
<evidence type="ECO:0000313" key="2">
    <source>
        <dbReference type="Proteomes" id="UP000319949"/>
    </source>
</evidence>
<gene>
    <name evidence="1" type="ORF">FBZ96_105694</name>
</gene>
<evidence type="ECO:0000313" key="1">
    <source>
        <dbReference type="EMBL" id="TWA99014.1"/>
    </source>
</evidence>
<reference evidence="1 2" key="1">
    <citation type="submission" date="2019-06" db="EMBL/GenBank/DDBJ databases">
        <title>Genomic Encyclopedia of Type Strains, Phase IV (KMG-V): Genome sequencing to study the core and pangenomes of soil and plant-associated prokaryotes.</title>
        <authorList>
            <person name="Whitman W."/>
        </authorList>
    </citation>
    <scope>NUCLEOTIDE SEQUENCE [LARGE SCALE GENOMIC DNA]</scope>
    <source>
        <strain evidence="1 2">BR 510</strain>
    </source>
</reference>
<name>A0A560DPG3_9BRAD</name>
<dbReference type="AlphaFoldDB" id="A0A560DPG3"/>
<dbReference type="Proteomes" id="UP000319949">
    <property type="component" value="Unassembled WGS sequence"/>
</dbReference>
<keyword evidence="2" id="KW-1185">Reference proteome</keyword>
<dbReference type="STRING" id="1803665.GCA_001641335_05482"/>
<protein>
    <submittedName>
        <fullName evidence="1">Uncharacterized protein</fullName>
    </submittedName>
</protein>
<proteinExistence type="predicted"/>
<accession>A0A560DPG3</accession>
<dbReference type="EMBL" id="VITK01000005">
    <property type="protein sequence ID" value="TWA99014.1"/>
    <property type="molecule type" value="Genomic_DNA"/>
</dbReference>
<organism evidence="1 2">
    <name type="scientific">Bradyrhizobium stylosanthis</name>
    <dbReference type="NCBI Taxonomy" id="1803665"/>
    <lineage>
        <taxon>Bacteria</taxon>
        <taxon>Pseudomonadati</taxon>
        <taxon>Pseudomonadota</taxon>
        <taxon>Alphaproteobacteria</taxon>
        <taxon>Hyphomicrobiales</taxon>
        <taxon>Nitrobacteraceae</taxon>
        <taxon>Bradyrhizobium</taxon>
    </lineage>
</organism>
<comment type="caution">
    <text evidence="1">The sequence shown here is derived from an EMBL/GenBank/DDBJ whole genome shotgun (WGS) entry which is preliminary data.</text>
</comment>